<protein>
    <submittedName>
        <fullName evidence="2">Uncharacterized protein</fullName>
    </submittedName>
</protein>
<feature type="region of interest" description="Disordered" evidence="1">
    <location>
        <begin position="1"/>
        <end position="53"/>
    </location>
</feature>
<dbReference type="RefSeq" id="WP_085480532.1">
    <property type="nucleotide sequence ID" value="NZ_FXAT01000001.1"/>
</dbReference>
<proteinExistence type="predicted"/>
<keyword evidence="3" id="KW-1185">Reference proteome</keyword>
<reference evidence="3" key="1">
    <citation type="submission" date="2017-04" db="EMBL/GenBank/DDBJ databases">
        <authorList>
            <person name="Varghese N."/>
            <person name="Submissions S."/>
        </authorList>
    </citation>
    <scope>NUCLEOTIDE SEQUENCE [LARGE SCALE GENOMIC DNA]</scope>
    <source>
        <strain evidence="3">LMG 29540</strain>
    </source>
</reference>
<gene>
    <name evidence="2" type="ORF">SAMN06265784_101345</name>
</gene>
<accession>A0A1X7I7F3</accession>
<dbReference type="OrthoDB" id="8526439at2"/>
<dbReference type="STRING" id="1515439.SAMN06265784_101345"/>
<evidence type="ECO:0000313" key="3">
    <source>
        <dbReference type="Proteomes" id="UP000193228"/>
    </source>
</evidence>
<evidence type="ECO:0000313" key="2">
    <source>
        <dbReference type="EMBL" id="SMG09788.1"/>
    </source>
</evidence>
<sequence length="78" mass="9209">MSRSKRKTPIRGMTTSESEAWDKAKWHRRHRRAEGERLKSAGGEFVAQSRHAHSSTWIMDKDGKQYFDATRHPKLMRK</sequence>
<dbReference type="AlphaFoldDB" id="A0A1X7I7F3"/>
<evidence type="ECO:0000256" key="1">
    <source>
        <dbReference type="SAM" id="MobiDB-lite"/>
    </source>
</evidence>
<dbReference type="Proteomes" id="UP000193228">
    <property type="component" value="Unassembled WGS sequence"/>
</dbReference>
<dbReference type="EMBL" id="FXAT01000001">
    <property type="protein sequence ID" value="SMG09788.1"/>
    <property type="molecule type" value="Genomic_DNA"/>
</dbReference>
<name>A0A1X7I7F3_9BURK</name>
<organism evidence="2 3">
    <name type="scientific">Paraburkholderia susongensis</name>
    <dbReference type="NCBI Taxonomy" id="1515439"/>
    <lineage>
        <taxon>Bacteria</taxon>
        <taxon>Pseudomonadati</taxon>
        <taxon>Pseudomonadota</taxon>
        <taxon>Betaproteobacteria</taxon>
        <taxon>Burkholderiales</taxon>
        <taxon>Burkholderiaceae</taxon>
        <taxon>Paraburkholderia</taxon>
    </lineage>
</organism>